<keyword evidence="5" id="KW-0496">Mitochondrion</keyword>
<feature type="compositionally biased region" description="Basic and acidic residues" evidence="10">
    <location>
        <begin position="123"/>
        <end position="137"/>
    </location>
</feature>
<sequence>PPPRLSPPPPPRPRWQRPEESTAPPARGRDLSRSSLSLLSSPSASRPKSSSSSSPPPHHHHQVLAPLRFSPHGRDHRARILPSPAMAALLPVISAGGGRAACAASFCRPRPAIALMQIRGRKSRGDPKAKSKAEHVRQPTPVDVEEMMVLSDRYEQYRFVFAALRREFRKDLIVKKRELSLGLRAEERAVQEAEEQRQLLEWNNAENERLRLISIIREERYRSEVLLKEKSKQQVASKIFELEVKKKEEREEIVRRLKEEVKNFITLENLDARIDAAIDNPKNFNFAVDKEGRIVKRTAVHLQEEVKKRDSAV</sequence>
<feature type="compositionally biased region" description="Pro residues" evidence="10">
    <location>
        <begin position="1"/>
        <end position="13"/>
    </location>
</feature>
<feature type="region of interest" description="Disordered" evidence="10">
    <location>
        <begin position="1"/>
        <end position="63"/>
    </location>
</feature>
<dbReference type="STRING" id="7757.ENSPMAP00000000284"/>
<keyword evidence="3" id="KW-0809">Transit peptide</keyword>
<keyword evidence="9" id="KW-0175">Coiled coil</keyword>
<dbReference type="PANTHER" id="PTHR21035">
    <property type="entry name" value="28S RIBOSOMAL PROTEIN S26, MITOCHONDRIAL"/>
    <property type="match status" value="1"/>
</dbReference>
<evidence type="ECO:0000256" key="9">
    <source>
        <dbReference type="SAM" id="Coils"/>
    </source>
</evidence>
<evidence type="ECO:0000256" key="4">
    <source>
        <dbReference type="ARBA" id="ARBA00022980"/>
    </source>
</evidence>
<accession>S4R504</accession>
<dbReference type="GO" id="GO:0005763">
    <property type="term" value="C:mitochondrial small ribosomal subunit"/>
    <property type="evidence" value="ECO:0007669"/>
    <property type="project" value="InterPro"/>
</dbReference>
<dbReference type="Ensembl" id="ENSPMAT00000000284.1">
    <property type="protein sequence ID" value="ENSPMAP00000000284.1"/>
    <property type="gene ID" value="ENSPMAG00000000253.1"/>
</dbReference>
<protein>
    <recommendedName>
        <fullName evidence="7">Small ribosomal subunit protein mS26</fullName>
    </recommendedName>
    <alternativeName>
        <fullName evidence="8">28S ribosomal protein S26, mitochondrial</fullName>
    </alternativeName>
</protein>
<reference evidence="11" key="1">
    <citation type="submission" date="2025-08" db="UniProtKB">
        <authorList>
            <consortium name="Ensembl"/>
        </authorList>
    </citation>
    <scope>IDENTIFICATION</scope>
</reference>
<keyword evidence="6" id="KW-0687">Ribonucleoprotein</keyword>
<evidence type="ECO:0000256" key="7">
    <source>
        <dbReference type="ARBA" id="ARBA00035138"/>
    </source>
</evidence>
<evidence type="ECO:0000256" key="1">
    <source>
        <dbReference type="ARBA" id="ARBA00004173"/>
    </source>
</evidence>
<comment type="subcellular location">
    <subcellularLocation>
        <location evidence="1">Mitochondrion</location>
    </subcellularLocation>
</comment>
<evidence type="ECO:0000256" key="5">
    <source>
        <dbReference type="ARBA" id="ARBA00023128"/>
    </source>
</evidence>
<comment type="similarity">
    <text evidence="2">Belongs to the mitochondrion-specific ribosomal protein mS26 family.</text>
</comment>
<dbReference type="HOGENOM" id="CLU_933690_0_0_1"/>
<dbReference type="GeneTree" id="ENSGT00390000008453"/>
<name>S4R504_PETMA</name>
<evidence type="ECO:0000256" key="10">
    <source>
        <dbReference type="SAM" id="MobiDB-lite"/>
    </source>
</evidence>
<dbReference type="PANTHER" id="PTHR21035:SF2">
    <property type="entry name" value="SMALL RIBOSOMAL SUBUNIT PROTEIN MS26"/>
    <property type="match status" value="1"/>
</dbReference>
<feature type="compositionally biased region" description="Low complexity" evidence="10">
    <location>
        <begin position="33"/>
        <end position="53"/>
    </location>
</feature>
<dbReference type="AlphaFoldDB" id="S4R504"/>
<reference evidence="11" key="2">
    <citation type="submission" date="2025-09" db="UniProtKB">
        <authorList>
            <consortium name="Ensembl"/>
        </authorList>
    </citation>
    <scope>IDENTIFICATION</scope>
</reference>
<evidence type="ECO:0000313" key="11">
    <source>
        <dbReference type="Ensembl" id="ENSPMAP00000000284.1"/>
    </source>
</evidence>
<dbReference type="InterPro" id="IPR026140">
    <property type="entry name" value="Ribosomal_mS26"/>
</dbReference>
<feature type="region of interest" description="Disordered" evidence="10">
    <location>
        <begin position="120"/>
        <end position="139"/>
    </location>
</feature>
<evidence type="ECO:0000256" key="2">
    <source>
        <dbReference type="ARBA" id="ARBA00009672"/>
    </source>
</evidence>
<organism evidence="11">
    <name type="scientific">Petromyzon marinus</name>
    <name type="common">Sea lamprey</name>
    <dbReference type="NCBI Taxonomy" id="7757"/>
    <lineage>
        <taxon>Eukaryota</taxon>
        <taxon>Metazoa</taxon>
        <taxon>Chordata</taxon>
        <taxon>Craniata</taxon>
        <taxon>Vertebrata</taxon>
        <taxon>Cyclostomata</taxon>
        <taxon>Hyperoartia</taxon>
        <taxon>Petromyzontiformes</taxon>
        <taxon>Petromyzontidae</taxon>
        <taxon>Petromyzon</taxon>
    </lineage>
</organism>
<evidence type="ECO:0000256" key="8">
    <source>
        <dbReference type="ARBA" id="ARBA00035344"/>
    </source>
</evidence>
<dbReference type="OMA" id="ACITRAM"/>
<keyword evidence="4" id="KW-0689">Ribosomal protein</keyword>
<dbReference type="Pfam" id="PF14943">
    <property type="entry name" value="MRP-S26"/>
    <property type="match status" value="1"/>
</dbReference>
<proteinExistence type="inferred from homology"/>
<feature type="coiled-coil region" evidence="9">
    <location>
        <begin position="176"/>
        <end position="252"/>
    </location>
</feature>
<evidence type="ECO:0000256" key="3">
    <source>
        <dbReference type="ARBA" id="ARBA00022946"/>
    </source>
</evidence>
<evidence type="ECO:0000256" key="6">
    <source>
        <dbReference type="ARBA" id="ARBA00023274"/>
    </source>
</evidence>